<keyword evidence="3" id="KW-1185">Reference proteome</keyword>
<evidence type="ECO:0000313" key="3">
    <source>
        <dbReference type="Proteomes" id="UP001249851"/>
    </source>
</evidence>
<evidence type="ECO:0000313" key="2">
    <source>
        <dbReference type="EMBL" id="KAK2550519.1"/>
    </source>
</evidence>
<comment type="caution">
    <text evidence="2">The sequence shown here is derived from an EMBL/GenBank/DDBJ whole genome shotgun (WGS) entry which is preliminary data.</text>
</comment>
<organism evidence="2 3">
    <name type="scientific">Acropora cervicornis</name>
    <name type="common">Staghorn coral</name>
    <dbReference type="NCBI Taxonomy" id="6130"/>
    <lineage>
        <taxon>Eukaryota</taxon>
        <taxon>Metazoa</taxon>
        <taxon>Cnidaria</taxon>
        <taxon>Anthozoa</taxon>
        <taxon>Hexacorallia</taxon>
        <taxon>Scleractinia</taxon>
        <taxon>Astrocoeniina</taxon>
        <taxon>Acroporidae</taxon>
        <taxon>Acropora</taxon>
    </lineage>
</organism>
<feature type="region of interest" description="Disordered" evidence="1">
    <location>
        <begin position="71"/>
        <end position="193"/>
    </location>
</feature>
<dbReference type="PANTHER" id="PTHR46601">
    <property type="entry name" value="ULP_PROTEASE DOMAIN-CONTAINING PROTEIN"/>
    <property type="match status" value="1"/>
</dbReference>
<dbReference type="AlphaFoldDB" id="A0AAD9UUJ9"/>
<feature type="compositionally biased region" description="Basic residues" evidence="1">
    <location>
        <begin position="90"/>
        <end position="106"/>
    </location>
</feature>
<dbReference type="EMBL" id="JARQWQ010000109">
    <property type="protein sequence ID" value="KAK2550519.1"/>
    <property type="molecule type" value="Genomic_DNA"/>
</dbReference>
<gene>
    <name evidence="2" type="ORF">P5673_028717</name>
</gene>
<feature type="compositionally biased region" description="Polar residues" evidence="1">
    <location>
        <begin position="165"/>
        <end position="174"/>
    </location>
</feature>
<reference evidence="2" key="1">
    <citation type="journal article" date="2023" name="G3 (Bethesda)">
        <title>Whole genome assembly and annotation of the endangered Caribbean coral Acropora cervicornis.</title>
        <authorList>
            <person name="Selwyn J.D."/>
            <person name="Vollmer S.V."/>
        </authorList>
    </citation>
    <scope>NUCLEOTIDE SEQUENCE</scope>
    <source>
        <strain evidence="2">K2</strain>
    </source>
</reference>
<dbReference type="Proteomes" id="UP001249851">
    <property type="component" value="Unassembled WGS sequence"/>
</dbReference>
<feature type="compositionally biased region" description="Basic and acidic residues" evidence="1">
    <location>
        <begin position="122"/>
        <end position="154"/>
    </location>
</feature>
<name>A0AAD9UUJ9_ACRCE</name>
<feature type="compositionally biased region" description="Basic and acidic residues" evidence="1">
    <location>
        <begin position="74"/>
        <end position="85"/>
    </location>
</feature>
<proteinExistence type="predicted"/>
<evidence type="ECO:0000256" key="1">
    <source>
        <dbReference type="SAM" id="MobiDB-lite"/>
    </source>
</evidence>
<accession>A0AAD9UUJ9</accession>
<sequence length="702" mass="80819">MRQDHHKLLVSYQKPHKSISKDTVARWLKQELKLAGIDTSTFGAHSTRAASTSAAKAHNVDGPLKVFCKKRQLKKENQQPKRKETSSTIRKTKKKRSLKLKNPRKQLRSEKSTQPLTRHVAKKNERRDKETERREASRTAAKERREKIRQQTRERVRKYHEKKQTAAQEDNSLDSPGFANRTSKKRATDKLKSHSLPLPEKRWKLCKPLLRAHGQGRFYLRVTPEEQKETETLRALASDISEGLNEVKRSGSSEKRAAFKVFKSLAFGEKVKKAKAKKSVGKLFNLGEKSISRAIQHREKIFKGEVENWLYTKQKVRGDALTDEDSKVIYDYWTNTASRPTGDKKDFAKKRIGKNDYIHHAKLVLEKTQTEAFIEFSALHPQVKVKQRKFESLKPFFVKQAKERDRKSCLCRKHVETHIVFSACVKFRKAAMKNSAEGGLTIQVPATLSEAVDSTLCPKPEGASFHNIKCLQRECAQCGVDLFTLLPEESADEGSVHWSRYDYIPTGKFLANGQEKKKIALIQKETPPSELFKYFKKLLSVYPYHSFMARWHREQLDSLLDNLPAGHVVCVHDYSEGYTCRQQDEIQSEYFDVAKVSLHVTILHRHAVEEVDGVASTEDDPHLVKEHVFVISDDPVQDYDSVHKMQELIVNYLTNDLHYNTQMMHEFTDGCAAQYKSRHCIGDLSCSLADFGFTIQRSYFET</sequence>
<reference evidence="2" key="2">
    <citation type="journal article" date="2023" name="Science">
        <title>Genomic signatures of disease resistance in endangered staghorn corals.</title>
        <authorList>
            <person name="Vollmer S.V."/>
            <person name="Selwyn J.D."/>
            <person name="Despard B.A."/>
            <person name="Roesel C.L."/>
        </authorList>
    </citation>
    <scope>NUCLEOTIDE SEQUENCE</scope>
    <source>
        <strain evidence="2">K2</strain>
    </source>
</reference>
<dbReference type="PANTHER" id="PTHR46601:SF1">
    <property type="entry name" value="ADF-H DOMAIN-CONTAINING PROTEIN"/>
    <property type="match status" value="1"/>
</dbReference>
<protein>
    <submittedName>
        <fullName evidence="2">Uncharacterized protein</fullName>
    </submittedName>
</protein>